<keyword evidence="1" id="KW-0812">Transmembrane</keyword>
<organism evidence="3 4">
    <name type="scientific">Botrytis porri</name>
    <dbReference type="NCBI Taxonomy" id="87229"/>
    <lineage>
        <taxon>Eukaryota</taxon>
        <taxon>Fungi</taxon>
        <taxon>Dikarya</taxon>
        <taxon>Ascomycota</taxon>
        <taxon>Pezizomycotina</taxon>
        <taxon>Leotiomycetes</taxon>
        <taxon>Helotiales</taxon>
        <taxon>Sclerotiniaceae</taxon>
        <taxon>Botrytis</taxon>
    </lineage>
</organism>
<evidence type="ECO:0008006" key="5">
    <source>
        <dbReference type="Google" id="ProtNLM"/>
    </source>
</evidence>
<evidence type="ECO:0000256" key="1">
    <source>
        <dbReference type="SAM" id="Phobius"/>
    </source>
</evidence>
<keyword evidence="2" id="KW-0732">Signal</keyword>
<evidence type="ECO:0000313" key="3">
    <source>
        <dbReference type="EMBL" id="TGO87942.1"/>
    </source>
</evidence>
<keyword evidence="1" id="KW-0472">Membrane</keyword>
<name>A0A4Z1KTV1_9HELO</name>
<dbReference type="STRING" id="87229.A0A4Z1KTV1"/>
<reference evidence="3 4" key="1">
    <citation type="submission" date="2017-12" db="EMBL/GenBank/DDBJ databases">
        <title>Comparative genomics of Botrytis spp.</title>
        <authorList>
            <person name="Valero-Jimenez C.A."/>
            <person name="Tapia P."/>
            <person name="Veloso J."/>
            <person name="Silva-Moreno E."/>
            <person name="Staats M."/>
            <person name="Valdes J.H."/>
            <person name="Van Kan J.A.L."/>
        </authorList>
    </citation>
    <scope>NUCLEOTIDE SEQUENCE [LARGE SCALE GENOMIC DNA]</scope>
    <source>
        <strain evidence="3 4">MUCL3349</strain>
    </source>
</reference>
<accession>A0A4Z1KTV1</accession>
<feature type="transmembrane region" description="Helical" evidence="1">
    <location>
        <begin position="296"/>
        <end position="313"/>
    </location>
</feature>
<feature type="transmembrane region" description="Helical" evidence="1">
    <location>
        <begin position="253"/>
        <end position="275"/>
    </location>
</feature>
<comment type="caution">
    <text evidence="3">The sequence shown here is derived from an EMBL/GenBank/DDBJ whole genome shotgun (WGS) entry which is preliminary data.</text>
</comment>
<dbReference type="AlphaFoldDB" id="A0A4Z1KTV1"/>
<sequence length="369" mass="40975">MRSLLISCLFLAPILAVPAPYIVTSYVEVSVYTYVEAETLLSTTYSAKVETLTHGVVPNATPVTNAIETVTDTSAYAHVTIVEVVLPPGSGSRPTSTYDYYATTTDVRTSFVVPITYIPYPSCVGTAQNWTYVTNVPISIPTIVANVIAPTVLTTSVSKYTYYDDSVSVKTYINAILNPTDVAADTLASASANYEPYSMSYCYTPTTTCTTILSTVTCTPTWRYPSYDSSSGDSSSSYYDSYTCDYYWCGNNAIMLIAICVPVGWVVLWLLVGLLESWLSFKGIMLGMNRKRGVPYAWCCISMFFLCCTGPTYKAKSVEEQERLKTQWKEMGAGKKLALWLKWGFRWKYPDMLGEEPEKNKRAFREGCL</sequence>
<feature type="signal peptide" evidence="2">
    <location>
        <begin position="1"/>
        <end position="16"/>
    </location>
</feature>
<evidence type="ECO:0000256" key="2">
    <source>
        <dbReference type="SAM" id="SignalP"/>
    </source>
</evidence>
<feature type="chain" id="PRO_5021373182" description="Mid2 domain-containing protein" evidence="2">
    <location>
        <begin position="17"/>
        <end position="369"/>
    </location>
</feature>
<dbReference type="Proteomes" id="UP000297280">
    <property type="component" value="Unassembled WGS sequence"/>
</dbReference>
<evidence type="ECO:0000313" key="4">
    <source>
        <dbReference type="Proteomes" id="UP000297280"/>
    </source>
</evidence>
<proteinExistence type="predicted"/>
<dbReference type="EMBL" id="PQXO01000194">
    <property type="protein sequence ID" value="TGO87942.1"/>
    <property type="molecule type" value="Genomic_DNA"/>
</dbReference>
<gene>
    <name evidence="3" type="ORF">BPOR_0194g00130</name>
</gene>
<protein>
    <recommendedName>
        <fullName evidence="5">Mid2 domain-containing protein</fullName>
    </recommendedName>
</protein>
<keyword evidence="1" id="KW-1133">Transmembrane helix</keyword>
<keyword evidence="4" id="KW-1185">Reference proteome</keyword>